<accession>A0A5E4NQR9</accession>
<keyword evidence="2 5" id="KW-0812">Transmembrane</keyword>
<dbReference type="Proteomes" id="UP000325440">
    <property type="component" value="Unassembled WGS sequence"/>
</dbReference>
<dbReference type="InterPro" id="IPR028055">
    <property type="entry name" value="YidC/Oxa/ALB_C"/>
</dbReference>
<feature type="transmembrane region" description="Helical" evidence="6">
    <location>
        <begin position="182"/>
        <end position="205"/>
    </location>
</feature>
<dbReference type="AlphaFoldDB" id="A0A5E4NQR9"/>
<organism evidence="8 9">
    <name type="scientific">Cinara cedri</name>
    <dbReference type="NCBI Taxonomy" id="506608"/>
    <lineage>
        <taxon>Eukaryota</taxon>
        <taxon>Metazoa</taxon>
        <taxon>Ecdysozoa</taxon>
        <taxon>Arthropoda</taxon>
        <taxon>Hexapoda</taxon>
        <taxon>Insecta</taxon>
        <taxon>Pterygota</taxon>
        <taxon>Neoptera</taxon>
        <taxon>Paraneoptera</taxon>
        <taxon>Hemiptera</taxon>
        <taxon>Sternorrhyncha</taxon>
        <taxon>Aphidomorpha</taxon>
        <taxon>Aphidoidea</taxon>
        <taxon>Aphididae</taxon>
        <taxon>Lachninae</taxon>
        <taxon>Cinara</taxon>
    </lineage>
</organism>
<reference evidence="8 9" key="1">
    <citation type="submission" date="2019-08" db="EMBL/GenBank/DDBJ databases">
        <authorList>
            <person name="Alioto T."/>
            <person name="Alioto T."/>
            <person name="Gomez Garrido J."/>
        </authorList>
    </citation>
    <scope>NUCLEOTIDE SEQUENCE [LARGE SCALE GENOMIC DNA]</scope>
</reference>
<comment type="subcellular location">
    <subcellularLocation>
        <location evidence="1 5">Membrane</location>
        <topology evidence="1 5">Multi-pass membrane protein</topology>
    </subcellularLocation>
</comment>
<proteinExistence type="inferred from homology"/>
<protein>
    <submittedName>
        <fullName evidence="8">Membrane insertase OXA1/ALB3/YidC</fullName>
    </submittedName>
</protein>
<dbReference type="InterPro" id="IPR001708">
    <property type="entry name" value="YidC/ALB3/OXA1/COX18"/>
</dbReference>
<evidence type="ECO:0000256" key="5">
    <source>
        <dbReference type="RuleBase" id="RU003945"/>
    </source>
</evidence>
<dbReference type="CDD" id="cd20069">
    <property type="entry name" value="5TM_Oxa1-like"/>
    <property type="match status" value="1"/>
</dbReference>
<feature type="transmembrane region" description="Helical" evidence="6">
    <location>
        <begin position="225"/>
        <end position="250"/>
    </location>
</feature>
<dbReference type="GO" id="GO:0032977">
    <property type="term" value="F:membrane insertase activity"/>
    <property type="evidence" value="ECO:0007669"/>
    <property type="project" value="InterPro"/>
</dbReference>
<evidence type="ECO:0000313" key="8">
    <source>
        <dbReference type="EMBL" id="VVC45039.1"/>
    </source>
</evidence>
<dbReference type="Pfam" id="PF02096">
    <property type="entry name" value="60KD_IMP"/>
    <property type="match status" value="1"/>
</dbReference>
<evidence type="ECO:0000256" key="3">
    <source>
        <dbReference type="ARBA" id="ARBA00022989"/>
    </source>
</evidence>
<evidence type="ECO:0000256" key="6">
    <source>
        <dbReference type="SAM" id="Phobius"/>
    </source>
</evidence>
<sequence length="344" mass="39520">MIIQALCIRQINLHKLIDCRHLCYYYTKKSTLNKSFYNKNNTLYPHNLPHRCASSMSSVTFPSWFMALSNSTPVAYAQQFVISFHEVTGMSWWSSIMLSAVVLRLAVTLPLTAYQHYNNAKLENASIAFQPTVKDIEKEVIKAVKTQKWSEKKAKRVYQKAVKNYWNELIVKENCHPAKSTIVVWVQVPMWICMSIAIRNLTLMLPPSDNAVIRFYELSEGGILWFPNLIAIDSTMCLPLILCISNLLIIEVQSLSRNKEPTRTQKLLTNVFRGFSIVMMPLSCFLPSGVSLYWTASSIYGLSQNLFLLSPQVRKCFGIPKTPYNHEHPYQHLIDKTKSKLRIS</sequence>
<evidence type="ECO:0000313" key="9">
    <source>
        <dbReference type="Proteomes" id="UP000325440"/>
    </source>
</evidence>
<comment type="similarity">
    <text evidence="5">Belongs to the OXA1/ALB3/YidC family.</text>
</comment>
<gene>
    <name evidence="8" type="ORF">CINCED_3A020408</name>
</gene>
<evidence type="ECO:0000256" key="4">
    <source>
        <dbReference type="ARBA" id="ARBA00023136"/>
    </source>
</evidence>
<keyword evidence="3 6" id="KW-1133">Transmembrane helix</keyword>
<feature type="domain" description="Membrane insertase YidC/Oxa/ALB C-terminal" evidence="7">
    <location>
        <begin position="92"/>
        <end position="308"/>
    </location>
</feature>
<evidence type="ECO:0000259" key="7">
    <source>
        <dbReference type="Pfam" id="PF02096"/>
    </source>
</evidence>
<evidence type="ECO:0000256" key="1">
    <source>
        <dbReference type="ARBA" id="ARBA00004141"/>
    </source>
</evidence>
<name>A0A5E4NQR9_9HEMI</name>
<dbReference type="GO" id="GO:0033617">
    <property type="term" value="P:mitochondrial respiratory chain complex IV assembly"/>
    <property type="evidence" value="ECO:0007669"/>
    <property type="project" value="TreeGrafter"/>
</dbReference>
<dbReference type="GO" id="GO:0005743">
    <property type="term" value="C:mitochondrial inner membrane"/>
    <property type="evidence" value="ECO:0007669"/>
    <property type="project" value="TreeGrafter"/>
</dbReference>
<feature type="transmembrane region" description="Helical" evidence="6">
    <location>
        <begin position="271"/>
        <end position="294"/>
    </location>
</feature>
<keyword evidence="4 6" id="KW-0472">Membrane</keyword>
<dbReference type="PANTHER" id="PTHR12428">
    <property type="entry name" value="OXA1"/>
    <property type="match status" value="1"/>
</dbReference>
<dbReference type="GO" id="GO:0032979">
    <property type="term" value="P:protein insertion into mitochondrial inner membrane from matrix"/>
    <property type="evidence" value="ECO:0007669"/>
    <property type="project" value="TreeGrafter"/>
</dbReference>
<keyword evidence="9" id="KW-1185">Reference proteome</keyword>
<evidence type="ECO:0000256" key="2">
    <source>
        <dbReference type="ARBA" id="ARBA00022692"/>
    </source>
</evidence>
<dbReference type="EMBL" id="CABPRJ010002393">
    <property type="protein sequence ID" value="VVC45039.1"/>
    <property type="molecule type" value="Genomic_DNA"/>
</dbReference>
<dbReference type="PANTHER" id="PTHR12428:SF65">
    <property type="entry name" value="CYTOCHROME C OXIDASE ASSEMBLY PROTEIN COX18, MITOCHONDRIAL"/>
    <property type="match status" value="1"/>
</dbReference>
<dbReference type="OrthoDB" id="2148490at2759"/>